<gene>
    <name evidence="2" type="ORF">Afil01_55590</name>
</gene>
<sequence>MARVVKWLRRNADGVLVLLIAGAVAVLSLLGMFQNIFTPDAISQAILLVLALLAVVILRDRQTTAKALEEAGAVQQINGSEVATVHAEARRGTDLWLFKGGTGTYLRAVTLPECVREARAERRPLRVQAEIIDPSNEPLCKLYSRYRQSLSTRPDGTGERWTLERTRKESYATILAACWYRQQFNFLTIEVGLSQVMSTFRWDLSHSRVIMTQEDSKSPSLVFPEGRPHYRAYHRELVSSFKQSRAVDLERADHVLLDDEPTVDQAREAFAALGIALPKAYTDRDVADIVSKARHARDPYR</sequence>
<name>A0A9W6W5T7_9ACTN</name>
<dbReference type="EMBL" id="BSTX01000004">
    <property type="protein sequence ID" value="GLZ80752.1"/>
    <property type="molecule type" value="Genomic_DNA"/>
</dbReference>
<protein>
    <submittedName>
        <fullName evidence="2">Uncharacterized protein</fullName>
    </submittedName>
</protein>
<organism evidence="2 3">
    <name type="scientific">Actinorhabdospora filicis</name>
    <dbReference type="NCBI Taxonomy" id="1785913"/>
    <lineage>
        <taxon>Bacteria</taxon>
        <taxon>Bacillati</taxon>
        <taxon>Actinomycetota</taxon>
        <taxon>Actinomycetes</taxon>
        <taxon>Micromonosporales</taxon>
        <taxon>Micromonosporaceae</taxon>
        <taxon>Actinorhabdospora</taxon>
    </lineage>
</organism>
<keyword evidence="3" id="KW-1185">Reference proteome</keyword>
<dbReference type="Proteomes" id="UP001165079">
    <property type="component" value="Unassembled WGS sequence"/>
</dbReference>
<evidence type="ECO:0000313" key="3">
    <source>
        <dbReference type="Proteomes" id="UP001165079"/>
    </source>
</evidence>
<proteinExistence type="predicted"/>
<feature type="transmembrane region" description="Helical" evidence="1">
    <location>
        <begin position="12"/>
        <end position="35"/>
    </location>
</feature>
<keyword evidence="1" id="KW-0812">Transmembrane</keyword>
<feature type="transmembrane region" description="Helical" evidence="1">
    <location>
        <begin position="41"/>
        <end position="58"/>
    </location>
</feature>
<reference evidence="2" key="1">
    <citation type="submission" date="2023-03" db="EMBL/GenBank/DDBJ databases">
        <title>Actinorhabdospora filicis NBRC 111898.</title>
        <authorList>
            <person name="Ichikawa N."/>
            <person name="Sato H."/>
            <person name="Tonouchi N."/>
        </authorList>
    </citation>
    <scope>NUCLEOTIDE SEQUENCE</scope>
    <source>
        <strain evidence="2">NBRC 111898</strain>
    </source>
</reference>
<comment type="caution">
    <text evidence="2">The sequence shown here is derived from an EMBL/GenBank/DDBJ whole genome shotgun (WGS) entry which is preliminary data.</text>
</comment>
<dbReference type="AlphaFoldDB" id="A0A9W6W5T7"/>
<accession>A0A9W6W5T7</accession>
<dbReference type="RefSeq" id="WP_285665994.1">
    <property type="nucleotide sequence ID" value="NZ_BSTX01000004.1"/>
</dbReference>
<evidence type="ECO:0000256" key="1">
    <source>
        <dbReference type="SAM" id="Phobius"/>
    </source>
</evidence>
<evidence type="ECO:0000313" key="2">
    <source>
        <dbReference type="EMBL" id="GLZ80752.1"/>
    </source>
</evidence>
<keyword evidence="1" id="KW-0472">Membrane</keyword>
<keyword evidence="1" id="KW-1133">Transmembrane helix</keyword>